<evidence type="ECO:0000256" key="1">
    <source>
        <dbReference type="SAM" id="MobiDB-lite"/>
    </source>
</evidence>
<name>A0A2B7WIF6_9EURO</name>
<reference evidence="2 3" key="1">
    <citation type="submission" date="2017-10" db="EMBL/GenBank/DDBJ databases">
        <title>Comparative genomics in systemic dimorphic fungi from Ajellomycetaceae.</title>
        <authorList>
            <person name="Munoz J.F."/>
            <person name="Mcewen J.G."/>
            <person name="Clay O.K."/>
            <person name="Cuomo C.A."/>
        </authorList>
    </citation>
    <scope>NUCLEOTIDE SEQUENCE [LARGE SCALE GENOMIC DNA]</scope>
    <source>
        <strain evidence="2 3">UAMH5409</strain>
    </source>
</reference>
<feature type="compositionally biased region" description="Polar residues" evidence="1">
    <location>
        <begin position="1"/>
        <end position="13"/>
    </location>
</feature>
<sequence length="236" mass="26489">MSTESSWRVQANSDRGPRKRNGYPPLPFYIQASTFASESQTARHPVTTETARAADDIWESLQRRPQTPNGTRGRRRPCKPPNPPTPVNRNRDQTPPGDSTDNRNTPPRKRIARSGWTNNGINTGQREQEAKRLLPGKHRGALIDYSYTTHFLNTSQQSYSSSVPRLSALTHGLRRYKSLIFSHDVPAGGMRRRYDTSSSSAPIIGTNGRTLSCGRALKTFTKCYPDRQAPQQRLDG</sequence>
<proteinExistence type="predicted"/>
<evidence type="ECO:0000313" key="2">
    <source>
        <dbReference type="EMBL" id="PGG96406.1"/>
    </source>
</evidence>
<gene>
    <name evidence="2" type="ORF">AJ79_09601</name>
</gene>
<feature type="compositionally biased region" description="Polar residues" evidence="1">
    <location>
        <begin position="96"/>
        <end position="105"/>
    </location>
</feature>
<evidence type="ECO:0000313" key="3">
    <source>
        <dbReference type="Proteomes" id="UP000223968"/>
    </source>
</evidence>
<feature type="compositionally biased region" description="Polar residues" evidence="1">
    <location>
        <begin position="115"/>
        <end position="125"/>
    </location>
</feature>
<feature type="region of interest" description="Disordered" evidence="1">
    <location>
        <begin position="1"/>
        <end position="129"/>
    </location>
</feature>
<protein>
    <submittedName>
        <fullName evidence="2">Uncharacterized protein</fullName>
    </submittedName>
</protein>
<dbReference type="Proteomes" id="UP000223968">
    <property type="component" value="Unassembled WGS sequence"/>
</dbReference>
<organism evidence="2 3">
    <name type="scientific">Helicocarpus griseus UAMH5409</name>
    <dbReference type="NCBI Taxonomy" id="1447875"/>
    <lineage>
        <taxon>Eukaryota</taxon>
        <taxon>Fungi</taxon>
        <taxon>Dikarya</taxon>
        <taxon>Ascomycota</taxon>
        <taxon>Pezizomycotina</taxon>
        <taxon>Eurotiomycetes</taxon>
        <taxon>Eurotiomycetidae</taxon>
        <taxon>Onygenales</taxon>
        <taxon>Ajellomycetaceae</taxon>
        <taxon>Helicocarpus</taxon>
    </lineage>
</organism>
<dbReference type="AlphaFoldDB" id="A0A2B7WIF6"/>
<dbReference type="EMBL" id="PDNB01000282">
    <property type="protein sequence ID" value="PGG96406.1"/>
    <property type="molecule type" value="Genomic_DNA"/>
</dbReference>
<keyword evidence="3" id="KW-1185">Reference proteome</keyword>
<comment type="caution">
    <text evidence="2">The sequence shown here is derived from an EMBL/GenBank/DDBJ whole genome shotgun (WGS) entry which is preliminary data.</text>
</comment>
<feature type="compositionally biased region" description="Polar residues" evidence="1">
    <location>
        <begin position="31"/>
        <end position="50"/>
    </location>
</feature>
<accession>A0A2B7WIF6</accession>